<dbReference type="Gene3D" id="3.10.180.10">
    <property type="entry name" value="2,3-Dihydroxybiphenyl 1,2-Dioxygenase, domain 1"/>
    <property type="match status" value="1"/>
</dbReference>
<sequence length="120" mass="13868">MQLSAAIPILRSFSEAKAKEFYVDFLGFEIAWEHRFEPDTPLYMELRRGALTLHLSEHHGDGSPGMALMVHVDDLDALHAELNAKQYRHMRPGIEERDWGREMTVWDPFGNRIRFTALSA</sequence>
<proteinExistence type="inferred from homology"/>
<dbReference type="RefSeq" id="WP_161074993.1">
    <property type="nucleotide sequence ID" value="NZ_WWCU01000043.1"/>
</dbReference>
<dbReference type="AlphaFoldDB" id="A0A7X4HGF4"/>
<evidence type="ECO:0000256" key="3">
    <source>
        <dbReference type="ARBA" id="ARBA00023251"/>
    </source>
</evidence>
<gene>
    <name evidence="5" type="ORF">GTP77_25650</name>
</gene>
<accession>A0A7X4HGF4</accession>
<dbReference type="GO" id="GO:0046677">
    <property type="term" value="P:response to antibiotic"/>
    <property type="evidence" value="ECO:0007669"/>
    <property type="project" value="UniProtKB-KW"/>
</dbReference>
<dbReference type="PROSITE" id="PS51819">
    <property type="entry name" value="VOC"/>
    <property type="match status" value="1"/>
</dbReference>
<organism evidence="5 6">
    <name type="scientific">Pseudoduganella aquatica</name>
    <dbReference type="NCBI Taxonomy" id="2660641"/>
    <lineage>
        <taxon>Bacteria</taxon>
        <taxon>Pseudomonadati</taxon>
        <taxon>Pseudomonadota</taxon>
        <taxon>Betaproteobacteria</taxon>
        <taxon>Burkholderiales</taxon>
        <taxon>Oxalobacteraceae</taxon>
        <taxon>Telluria group</taxon>
        <taxon>Pseudoduganella</taxon>
    </lineage>
</organism>
<dbReference type="InterPro" id="IPR029068">
    <property type="entry name" value="Glyas_Bleomycin-R_OHBP_Dase"/>
</dbReference>
<name>A0A7X4HGF4_9BURK</name>
<evidence type="ECO:0000259" key="4">
    <source>
        <dbReference type="PROSITE" id="PS51819"/>
    </source>
</evidence>
<protein>
    <recommendedName>
        <fullName evidence="2">Bleomycin resistance protein</fullName>
    </recommendedName>
</protein>
<dbReference type="InterPro" id="IPR037523">
    <property type="entry name" value="VOC_core"/>
</dbReference>
<dbReference type="Pfam" id="PF19581">
    <property type="entry name" value="Glyoxalase_7"/>
    <property type="match status" value="1"/>
</dbReference>
<comment type="caution">
    <text evidence="5">The sequence shown here is derived from an EMBL/GenBank/DDBJ whole genome shotgun (WGS) entry which is preliminary data.</text>
</comment>
<evidence type="ECO:0000313" key="5">
    <source>
        <dbReference type="EMBL" id="MYN10710.1"/>
    </source>
</evidence>
<dbReference type="EMBL" id="WWCU01000043">
    <property type="protein sequence ID" value="MYN10710.1"/>
    <property type="molecule type" value="Genomic_DNA"/>
</dbReference>
<keyword evidence="6" id="KW-1185">Reference proteome</keyword>
<dbReference type="SUPFAM" id="SSF54593">
    <property type="entry name" value="Glyoxalase/Bleomycin resistance protein/Dihydroxybiphenyl dioxygenase"/>
    <property type="match status" value="1"/>
</dbReference>
<reference evidence="5 6" key="1">
    <citation type="submission" date="2019-12" db="EMBL/GenBank/DDBJ databases">
        <title>Novel species isolated from a subtropical stream in China.</title>
        <authorList>
            <person name="Lu H."/>
        </authorList>
    </citation>
    <scope>NUCLEOTIDE SEQUENCE [LARGE SCALE GENOMIC DNA]</scope>
    <source>
        <strain evidence="5 6">FT127W</strain>
    </source>
</reference>
<dbReference type="CDD" id="cd08349">
    <property type="entry name" value="BLMA_like"/>
    <property type="match status" value="1"/>
</dbReference>
<keyword evidence="3" id="KW-0046">Antibiotic resistance</keyword>
<evidence type="ECO:0000256" key="1">
    <source>
        <dbReference type="ARBA" id="ARBA00011051"/>
    </source>
</evidence>
<evidence type="ECO:0000313" key="6">
    <source>
        <dbReference type="Proteomes" id="UP000450676"/>
    </source>
</evidence>
<comment type="similarity">
    <text evidence="1">Belongs to the bleomycin resistance protein family.</text>
</comment>
<evidence type="ECO:0000256" key="2">
    <source>
        <dbReference type="ARBA" id="ARBA00021572"/>
    </source>
</evidence>
<dbReference type="Proteomes" id="UP000450676">
    <property type="component" value="Unassembled WGS sequence"/>
</dbReference>
<dbReference type="InterPro" id="IPR000335">
    <property type="entry name" value="Bleomycin-R"/>
</dbReference>
<feature type="domain" description="VOC" evidence="4">
    <location>
        <begin position="4"/>
        <end position="118"/>
    </location>
</feature>